<name>A0A179VF54_9MYCO</name>
<accession>A0A179VF54</accession>
<protein>
    <submittedName>
        <fullName evidence="1">Uncharacterized protein</fullName>
    </submittedName>
</protein>
<dbReference type="AlphaFoldDB" id="A0A179VF54"/>
<dbReference type="Proteomes" id="UP000186919">
    <property type="component" value="Unassembled WGS sequence"/>
</dbReference>
<evidence type="ECO:0000313" key="2">
    <source>
        <dbReference type="Proteomes" id="UP000186919"/>
    </source>
</evidence>
<gene>
    <name evidence="1" type="ORF">AWB85_19685</name>
</gene>
<sequence>MTPAGDTPDPAAGGWAAGAPTGVVAVPAVVEGLGAVFSSDFDVHAAPIKATQKDIRVAAMRLEAVTTPN</sequence>
<reference evidence="1 2" key="1">
    <citation type="submission" date="2016-01" db="EMBL/GenBank/DDBJ databases">
        <title>Mycobacterium immunogenum strain CD11_6 genome sequencing and assembly.</title>
        <authorList>
            <person name="Kaur G."/>
            <person name="Nair G.R."/>
            <person name="Mayilraj S."/>
        </authorList>
    </citation>
    <scope>NUCLEOTIDE SEQUENCE [LARGE SCALE GENOMIC DNA]</scope>
    <source>
        <strain evidence="1 2">CD11-6</strain>
    </source>
</reference>
<comment type="caution">
    <text evidence="1">The sequence shown here is derived from an EMBL/GenBank/DDBJ whole genome shotgun (WGS) entry which is preliminary data.</text>
</comment>
<dbReference type="EMBL" id="LQYE01000004">
    <property type="protein sequence ID" value="OAT69615.1"/>
    <property type="molecule type" value="Genomic_DNA"/>
</dbReference>
<organism evidence="1 2">
    <name type="scientific">Mycobacteroides immunogenum</name>
    <dbReference type="NCBI Taxonomy" id="83262"/>
    <lineage>
        <taxon>Bacteria</taxon>
        <taxon>Bacillati</taxon>
        <taxon>Actinomycetota</taxon>
        <taxon>Actinomycetes</taxon>
        <taxon>Mycobacteriales</taxon>
        <taxon>Mycobacteriaceae</taxon>
        <taxon>Mycobacteroides</taxon>
    </lineage>
</organism>
<proteinExistence type="predicted"/>
<evidence type="ECO:0000313" key="1">
    <source>
        <dbReference type="EMBL" id="OAT69615.1"/>
    </source>
</evidence>